<dbReference type="NCBIfam" id="TIGR00778">
    <property type="entry name" value="ahpD_dom"/>
    <property type="match status" value="1"/>
</dbReference>
<keyword evidence="2" id="KW-0575">Peroxidase</keyword>
<evidence type="ECO:0000313" key="3">
    <source>
        <dbReference type="Proteomes" id="UP000186895"/>
    </source>
</evidence>
<proteinExistence type="predicted"/>
<dbReference type="InterPro" id="IPR004675">
    <property type="entry name" value="AhpD_core"/>
</dbReference>
<dbReference type="eggNOG" id="COG2128">
    <property type="taxonomic scope" value="Bacteria"/>
</dbReference>
<gene>
    <name evidence="2" type="ORF">SAMN05421647_101145</name>
</gene>
<dbReference type="InterPro" id="IPR029032">
    <property type="entry name" value="AhpD-like"/>
</dbReference>
<dbReference type="GO" id="GO:0051920">
    <property type="term" value="F:peroxiredoxin activity"/>
    <property type="evidence" value="ECO:0007669"/>
    <property type="project" value="InterPro"/>
</dbReference>
<protein>
    <submittedName>
        <fullName evidence="2">Alkylhydroperoxidase AhpD family core domain-containing protein</fullName>
    </submittedName>
</protein>
<dbReference type="PANTHER" id="PTHR34846:SF10">
    <property type="entry name" value="CYTOPLASMIC PROTEIN"/>
    <property type="match status" value="1"/>
</dbReference>
<evidence type="ECO:0000313" key="2">
    <source>
        <dbReference type="EMBL" id="SIP88605.1"/>
    </source>
</evidence>
<dbReference type="SUPFAM" id="SSF69118">
    <property type="entry name" value="AhpD-like"/>
    <property type="match status" value="1"/>
</dbReference>
<dbReference type="Gene3D" id="1.20.1290.10">
    <property type="entry name" value="AhpD-like"/>
    <property type="match status" value="1"/>
</dbReference>
<keyword evidence="2" id="KW-0560">Oxidoreductase</keyword>
<keyword evidence="3" id="KW-1185">Reference proteome</keyword>
<reference evidence="2 3" key="1">
    <citation type="submission" date="2017-01" db="EMBL/GenBank/DDBJ databases">
        <authorList>
            <person name="Mah S.A."/>
            <person name="Swanson W.J."/>
            <person name="Moy G.W."/>
            <person name="Vacquier V.D."/>
        </authorList>
    </citation>
    <scope>NUCLEOTIDE SEQUENCE [LARGE SCALE GENOMIC DNA]</scope>
    <source>
        <strain evidence="2 3">DSM 7027</strain>
    </source>
</reference>
<accession>A0A1N6N970</accession>
<evidence type="ECO:0000259" key="1">
    <source>
        <dbReference type="Pfam" id="PF02627"/>
    </source>
</evidence>
<name>A0A1N6N970_9GAMM</name>
<dbReference type="PANTHER" id="PTHR34846">
    <property type="entry name" value="4-CARBOXYMUCONOLACTONE DECARBOXYLASE FAMILY PROTEIN (AFU_ORTHOLOGUE AFUA_6G11590)"/>
    <property type="match status" value="1"/>
</dbReference>
<dbReference type="STRING" id="49186.SAMN05421647_101145"/>
<dbReference type="Proteomes" id="UP000186895">
    <property type="component" value="Unassembled WGS sequence"/>
</dbReference>
<organism evidence="2 3">
    <name type="scientific">Marinobacterium stanieri</name>
    <dbReference type="NCBI Taxonomy" id="49186"/>
    <lineage>
        <taxon>Bacteria</taxon>
        <taxon>Pseudomonadati</taxon>
        <taxon>Pseudomonadota</taxon>
        <taxon>Gammaproteobacteria</taxon>
        <taxon>Oceanospirillales</taxon>
        <taxon>Oceanospirillaceae</taxon>
        <taxon>Marinobacterium</taxon>
    </lineage>
</organism>
<dbReference type="EMBL" id="FTMN01000001">
    <property type="protein sequence ID" value="SIP88605.1"/>
    <property type="molecule type" value="Genomic_DNA"/>
</dbReference>
<dbReference type="AlphaFoldDB" id="A0A1N6N970"/>
<dbReference type="Pfam" id="PF02627">
    <property type="entry name" value="CMD"/>
    <property type="match status" value="1"/>
</dbReference>
<feature type="domain" description="Carboxymuconolactone decarboxylase-like" evidence="1">
    <location>
        <begin position="15"/>
        <end position="98"/>
    </location>
</feature>
<dbReference type="InterPro" id="IPR003779">
    <property type="entry name" value="CMD-like"/>
</dbReference>
<dbReference type="RefSeq" id="WP_076460065.1">
    <property type="nucleotide sequence ID" value="NZ_FTMN01000001.1"/>
</dbReference>
<sequence length="163" mass="18259">MSHTQPRLNFMDQLPALTEKLMAFSLAVSDSHHIRPALAVLVDLRASQLNGCTFCIDMHVKQARLRGERELRLHHLAGWRESQLFSAQERAALAWTEALTCLAPEGVPDAVYHKVREQFAEQELAALTFHIMSINAWNRANVAFRTTPGALDALFGLEDIDLG</sequence>